<dbReference type="RefSeq" id="WP_138365425.1">
    <property type="nucleotide sequence ID" value="NZ_VCEJ01000004.1"/>
</dbReference>
<evidence type="ECO:0000313" key="2">
    <source>
        <dbReference type="Proteomes" id="UP000306402"/>
    </source>
</evidence>
<dbReference type="EMBL" id="VCEJ01000004">
    <property type="protein sequence ID" value="TLV00041.1"/>
    <property type="molecule type" value="Genomic_DNA"/>
</dbReference>
<comment type="caution">
    <text evidence="1">The sequence shown here is derived from an EMBL/GenBank/DDBJ whole genome shotgun (WGS) entry which is preliminary data.</text>
</comment>
<accession>A0A5R9KUY3</accession>
<dbReference type="OrthoDB" id="8779193at2"/>
<gene>
    <name evidence="1" type="ORF">FEN17_11035</name>
</gene>
<sequence>MLIHNKVSRDHFECWLIEMDDALDSFIASFPESIRQGLNFSVESLDSLEEWLLNRYDNLSETKVKEEAMIIDGLARYVGETFRKALGGKWTIELDNPVYAYYRIPTLAGLGGRNLVACPAALVTTAVDRRRGDFWRTVLTNYKNRLDIISGRSAQQNI</sequence>
<organism evidence="1 2">
    <name type="scientific">Dyadobacter luticola</name>
    <dbReference type="NCBI Taxonomy" id="1979387"/>
    <lineage>
        <taxon>Bacteria</taxon>
        <taxon>Pseudomonadati</taxon>
        <taxon>Bacteroidota</taxon>
        <taxon>Cytophagia</taxon>
        <taxon>Cytophagales</taxon>
        <taxon>Spirosomataceae</taxon>
        <taxon>Dyadobacter</taxon>
    </lineage>
</organism>
<dbReference type="AlphaFoldDB" id="A0A5R9KUY3"/>
<protein>
    <recommendedName>
        <fullName evidence="3">DUF3806 domain-containing protein</fullName>
    </recommendedName>
</protein>
<name>A0A5R9KUY3_9BACT</name>
<dbReference type="Proteomes" id="UP000306402">
    <property type="component" value="Unassembled WGS sequence"/>
</dbReference>
<keyword evidence="2" id="KW-1185">Reference proteome</keyword>
<evidence type="ECO:0000313" key="1">
    <source>
        <dbReference type="EMBL" id="TLV00041.1"/>
    </source>
</evidence>
<evidence type="ECO:0008006" key="3">
    <source>
        <dbReference type="Google" id="ProtNLM"/>
    </source>
</evidence>
<reference evidence="1 2" key="1">
    <citation type="submission" date="2019-05" db="EMBL/GenBank/DDBJ databases">
        <authorList>
            <person name="Qu J.-H."/>
        </authorList>
    </citation>
    <scope>NUCLEOTIDE SEQUENCE [LARGE SCALE GENOMIC DNA]</scope>
    <source>
        <strain evidence="1 2">T17</strain>
    </source>
</reference>
<proteinExistence type="predicted"/>